<evidence type="ECO:0000259" key="2">
    <source>
        <dbReference type="Pfam" id="PF13443"/>
    </source>
</evidence>
<dbReference type="InterPro" id="IPR001387">
    <property type="entry name" value="Cro/C1-type_HTH"/>
</dbReference>
<evidence type="ECO:0000313" key="3">
    <source>
        <dbReference type="EMBL" id="HIU69315.1"/>
    </source>
</evidence>
<gene>
    <name evidence="3" type="ORF">IAD23_05080</name>
</gene>
<dbReference type="Pfam" id="PF13443">
    <property type="entry name" value="HTH_26"/>
    <property type="match status" value="1"/>
</dbReference>
<organism evidence="3 4">
    <name type="scientific">Candidatus Scybalenecus merdavium</name>
    <dbReference type="NCBI Taxonomy" id="2840939"/>
    <lineage>
        <taxon>Bacteria</taxon>
        <taxon>Bacillati</taxon>
        <taxon>Bacillota</taxon>
        <taxon>Clostridia</taxon>
        <taxon>Eubacteriales</taxon>
        <taxon>Oscillospiraceae</taxon>
        <taxon>Oscillospiraceae incertae sedis</taxon>
        <taxon>Candidatus Scybalenecus</taxon>
    </lineage>
</organism>
<reference evidence="3" key="2">
    <citation type="journal article" date="2021" name="PeerJ">
        <title>Extensive microbial diversity within the chicken gut microbiome revealed by metagenomics and culture.</title>
        <authorList>
            <person name="Gilroy R."/>
            <person name="Ravi A."/>
            <person name="Getino M."/>
            <person name="Pursley I."/>
            <person name="Horton D.L."/>
            <person name="Alikhan N.F."/>
            <person name="Baker D."/>
            <person name="Gharbi K."/>
            <person name="Hall N."/>
            <person name="Watson M."/>
            <person name="Adriaenssens E.M."/>
            <person name="Foster-Nyarko E."/>
            <person name="Jarju S."/>
            <person name="Secka A."/>
            <person name="Antonio M."/>
            <person name="Oren A."/>
            <person name="Chaudhuri R.R."/>
            <person name="La Ragione R."/>
            <person name="Hildebrand F."/>
            <person name="Pallen M.J."/>
        </authorList>
    </citation>
    <scope>NUCLEOTIDE SEQUENCE</scope>
    <source>
        <strain evidence="3">CHK176-6737</strain>
    </source>
</reference>
<sequence>MSASQKNQIEQAPPAQAHHPYDDIDPGVIIKLCNMLDCPPADILEYVEE</sequence>
<reference evidence="3" key="1">
    <citation type="submission" date="2020-10" db="EMBL/GenBank/DDBJ databases">
        <authorList>
            <person name="Gilroy R."/>
        </authorList>
    </citation>
    <scope>NUCLEOTIDE SEQUENCE</scope>
    <source>
        <strain evidence="3">CHK176-6737</strain>
    </source>
</reference>
<dbReference type="AlphaFoldDB" id="A0A9D1MUV6"/>
<evidence type="ECO:0000256" key="1">
    <source>
        <dbReference type="SAM" id="MobiDB-lite"/>
    </source>
</evidence>
<evidence type="ECO:0000313" key="4">
    <source>
        <dbReference type="Proteomes" id="UP000824125"/>
    </source>
</evidence>
<dbReference type="Proteomes" id="UP000824125">
    <property type="component" value="Unassembled WGS sequence"/>
</dbReference>
<comment type="caution">
    <text evidence="3">The sequence shown here is derived from an EMBL/GenBank/DDBJ whole genome shotgun (WGS) entry which is preliminary data.</text>
</comment>
<dbReference type="EMBL" id="DVNM01000027">
    <property type="protein sequence ID" value="HIU69315.1"/>
    <property type="molecule type" value="Genomic_DNA"/>
</dbReference>
<feature type="region of interest" description="Disordered" evidence="1">
    <location>
        <begin position="1"/>
        <end position="21"/>
    </location>
</feature>
<accession>A0A9D1MUV6</accession>
<proteinExistence type="predicted"/>
<feature type="domain" description="HTH cro/C1-type" evidence="2">
    <location>
        <begin position="24"/>
        <end position="49"/>
    </location>
</feature>
<feature type="compositionally biased region" description="Polar residues" evidence="1">
    <location>
        <begin position="1"/>
        <end position="10"/>
    </location>
</feature>
<protein>
    <submittedName>
        <fullName evidence="3">Helix-turn-helix domain-containing protein</fullName>
    </submittedName>
</protein>
<name>A0A9D1MUV6_9FIRM</name>